<evidence type="ECO:0000313" key="3">
    <source>
        <dbReference type="Proteomes" id="UP001157133"/>
    </source>
</evidence>
<evidence type="ECO:0000259" key="1">
    <source>
        <dbReference type="Pfam" id="PF01636"/>
    </source>
</evidence>
<dbReference type="EMBL" id="BSSU01000011">
    <property type="protein sequence ID" value="GLX82847.1"/>
    <property type="molecule type" value="Genomic_DNA"/>
</dbReference>
<dbReference type="InterPro" id="IPR011009">
    <property type="entry name" value="Kinase-like_dom_sf"/>
</dbReference>
<evidence type="ECO:0000313" key="2">
    <source>
        <dbReference type="EMBL" id="GLX82847.1"/>
    </source>
</evidence>
<dbReference type="Proteomes" id="UP001157133">
    <property type="component" value="Unassembled WGS sequence"/>
</dbReference>
<sequence length="347" mass="40174">MATDRSLLFNAWLFKQLSQLKQTHISKENVEIASLTGDAGFRQYFRIVLAPDDSFIAVDAPPALSNNCAFVNVANALENNQVPVPSVLAFDETNGFMMLEDLGDRQFFDVIAQEELLPWYKKAIDELVKITTLDYQGASLELPEYNDAFVLTELSIFTQWLVGEYLAIELTPEQQQHIEHTFNVLIQNVADQPRVMMHRDFHSRNLMVQHDQIAIIDFQDAVQGSITYDIVSLLRDCYKQLSCEEISALFDYYLSKIRINEQLAVQTKDVDKSRWQRWFDLMGMQRHIKASGIFARLSLRDNKHGYLNDIPLTLRYIIEVSSHYPELVWFGRFVEKDILPQVLRKLS</sequence>
<keyword evidence="3" id="KW-1185">Reference proteome</keyword>
<dbReference type="Gene3D" id="3.30.200.20">
    <property type="entry name" value="Phosphorylase Kinase, domain 1"/>
    <property type="match status" value="1"/>
</dbReference>
<dbReference type="Gene3D" id="3.90.1200.10">
    <property type="match status" value="1"/>
</dbReference>
<proteinExistence type="predicted"/>
<accession>A0ABQ6H7R7</accession>
<dbReference type="SUPFAM" id="SSF56112">
    <property type="entry name" value="Protein kinase-like (PK-like)"/>
    <property type="match status" value="1"/>
</dbReference>
<dbReference type="Pfam" id="PF01636">
    <property type="entry name" value="APH"/>
    <property type="match status" value="1"/>
</dbReference>
<protein>
    <submittedName>
        <fullName evidence="2">Cell wall phosphotransferase</fullName>
    </submittedName>
</protein>
<organism evidence="2 3">
    <name type="scientific">Thalassotalea eurytherma</name>
    <dbReference type="NCBI Taxonomy" id="1144278"/>
    <lineage>
        <taxon>Bacteria</taxon>
        <taxon>Pseudomonadati</taxon>
        <taxon>Pseudomonadota</taxon>
        <taxon>Gammaproteobacteria</taxon>
        <taxon>Alteromonadales</taxon>
        <taxon>Colwelliaceae</taxon>
        <taxon>Thalassotalea</taxon>
    </lineage>
</organism>
<comment type="caution">
    <text evidence="2">The sequence shown here is derived from an EMBL/GenBank/DDBJ whole genome shotgun (WGS) entry which is preliminary data.</text>
</comment>
<dbReference type="RefSeq" id="WP_284208232.1">
    <property type="nucleotide sequence ID" value="NZ_BSSU01000011.1"/>
</dbReference>
<dbReference type="InterPro" id="IPR002575">
    <property type="entry name" value="Aminoglycoside_PTrfase"/>
</dbReference>
<feature type="domain" description="Aminoglycoside phosphotransferase" evidence="1">
    <location>
        <begin position="33"/>
        <end position="254"/>
    </location>
</feature>
<reference evidence="2 3" key="1">
    <citation type="submission" date="2023-03" db="EMBL/GenBank/DDBJ databases">
        <title>Draft genome sequence of Thalassotalea eurytherma JCM 18482T.</title>
        <authorList>
            <person name="Sawabe T."/>
        </authorList>
    </citation>
    <scope>NUCLEOTIDE SEQUENCE [LARGE SCALE GENOMIC DNA]</scope>
    <source>
        <strain evidence="2 3">JCM 18482</strain>
    </source>
</reference>
<gene>
    <name evidence="2" type="ORF">theurythT_22990</name>
</gene>
<name>A0ABQ6H7R7_9GAMM</name>